<evidence type="ECO:0000313" key="5">
    <source>
        <dbReference type="Proteomes" id="UP000824469"/>
    </source>
</evidence>
<protein>
    <recommendedName>
        <fullName evidence="3">Photosynthesis system II assembly factor Ycf48/Hcf136-like domain-containing protein</fullName>
    </recommendedName>
</protein>
<comment type="caution">
    <text evidence="4">The sequence shown here is derived from an EMBL/GenBank/DDBJ whole genome shotgun (WGS) entry which is preliminary data.</text>
</comment>
<evidence type="ECO:0000256" key="2">
    <source>
        <dbReference type="ARBA" id="ARBA00023276"/>
    </source>
</evidence>
<dbReference type="Pfam" id="PF14870">
    <property type="entry name" value="PSII_BNR"/>
    <property type="match status" value="2"/>
</dbReference>
<organism evidence="4 5">
    <name type="scientific">Taxus chinensis</name>
    <name type="common">Chinese yew</name>
    <name type="synonym">Taxus wallichiana var. chinensis</name>
    <dbReference type="NCBI Taxonomy" id="29808"/>
    <lineage>
        <taxon>Eukaryota</taxon>
        <taxon>Viridiplantae</taxon>
        <taxon>Streptophyta</taxon>
        <taxon>Embryophyta</taxon>
        <taxon>Tracheophyta</taxon>
        <taxon>Spermatophyta</taxon>
        <taxon>Pinopsida</taxon>
        <taxon>Pinidae</taxon>
        <taxon>Conifers II</taxon>
        <taxon>Cupressales</taxon>
        <taxon>Taxaceae</taxon>
        <taxon>Taxus</taxon>
    </lineage>
</organism>
<dbReference type="GO" id="GO:0009523">
    <property type="term" value="C:photosystem II"/>
    <property type="evidence" value="ECO:0007669"/>
    <property type="project" value="UniProtKB-KW"/>
</dbReference>
<dbReference type="InterPro" id="IPR028203">
    <property type="entry name" value="PSII_CF48-like_dom"/>
</dbReference>
<evidence type="ECO:0000313" key="4">
    <source>
        <dbReference type="EMBL" id="KAH9323715.1"/>
    </source>
</evidence>
<dbReference type="Gene3D" id="2.130.10.10">
    <property type="entry name" value="YVTN repeat-like/Quinoprotein amine dehydrogenase"/>
    <property type="match status" value="1"/>
</dbReference>
<dbReference type="Proteomes" id="UP000824469">
    <property type="component" value="Unassembled WGS sequence"/>
</dbReference>
<keyword evidence="1" id="KW-0602">Photosynthesis</keyword>
<dbReference type="AlphaFoldDB" id="A0AA38GMU7"/>
<feature type="domain" description="Photosynthesis system II assembly factor Ycf48/Hcf136-like" evidence="3">
    <location>
        <begin position="297"/>
        <end position="356"/>
    </location>
</feature>
<keyword evidence="2" id="KW-0604">Photosystem II</keyword>
<dbReference type="PANTHER" id="PTHR47199">
    <property type="entry name" value="PHOTOSYSTEM II STABILITY/ASSEMBLY FACTOR HCF136, CHLOROPLASTIC"/>
    <property type="match status" value="1"/>
</dbReference>
<name>A0AA38GMU7_TAXCH</name>
<accession>A0AA38GMU7</accession>
<dbReference type="OMA" id="MTPNIQA"/>
<dbReference type="GO" id="GO:0015979">
    <property type="term" value="P:photosynthesis"/>
    <property type="evidence" value="ECO:0007669"/>
    <property type="project" value="UniProtKB-KW"/>
</dbReference>
<dbReference type="EMBL" id="JAHRHJ020000003">
    <property type="protein sequence ID" value="KAH9323715.1"/>
    <property type="molecule type" value="Genomic_DNA"/>
</dbReference>
<gene>
    <name evidence="4" type="ORF">KI387_018354</name>
</gene>
<proteinExistence type="predicted"/>
<dbReference type="SUPFAM" id="SSF110296">
    <property type="entry name" value="Oligoxyloglucan reducing end-specific cellobiohydrolase"/>
    <property type="match status" value="1"/>
</dbReference>
<feature type="domain" description="Photosynthesis system II assembly factor Ycf48/Hcf136-like" evidence="3">
    <location>
        <begin position="98"/>
        <end position="293"/>
    </location>
</feature>
<evidence type="ECO:0000259" key="3">
    <source>
        <dbReference type="Pfam" id="PF14870"/>
    </source>
</evidence>
<dbReference type="InterPro" id="IPR015943">
    <property type="entry name" value="WD40/YVTN_repeat-like_dom_sf"/>
</dbReference>
<sequence>MATLQTAGASTLANANYHNAIHNPSFMASSSNTKFTLFRRENGSRKLNCLARASAEKDQQQIQLGRRQWLAETAAGVSFSLALLSQGIGIAIAEDLGLSEWERVPLPINPGVVLLDIAFVPDDSNHGFLLGTRQTLLETKDGGNSWFPRSIPSAEDEDFNYRFNSISFKGKEGWIVGKPAILLHTFDAGESWDRVPLSSQLPGDLVYIQATGDKSAEMVTNEGAIYVTSNKGYNWKAAVQETVSATLNRTVSSGISGASYYTGTFNTVNRSPNGDYVAVSSRGNFYLTWEPGQITEDFDEVPVSSRGFGILDVGYRSKDEAWAAGGSGILLRTANGGRTWTRDKAADNIAANLYDV</sequence>
<evidence type="ECO:0000256" key="1">
    <source>
        <dbReference type="ARBA" id="ARBA00022531"/>
    </source>
</evidence>
<reference evidence="4 5" key="1">
    <citation type="journal article" date="2021" name="Nat. Plants">
        <title>The Taxus genome provides insights into paclitaxel biosynthesis.</title>
        <authorList>
            <person name="Xiong X."/>
            <person name="Gou J."/>
            <person name="Liao Q."/>
            <person name="Li Y."/>
            <person name="Zhou Q."/>
            <person name="Bi G."/>
            <person name="Li C."/>
            <person name="Du R."/>
            <person name="Wang X."/>
            <person name="Sun T."/>
            <person name="Guo L."/>
            <person name="Liang H."/>
            <person name="Lu P."/>
            <person name="Wu Y."/>
            <person name="Zhang Z."/>
            <person name="Ro D.K."/>
            <person name="Shang Y."/>
            <person name="Huang S."/>
            <person name="Yan J."/>
        </authorList>
    </citation>
    <scope>NUCLEOTIDE SEQUENCE [LARGE SCALE GENOMIC DNA]</scope>
    <source>
        <strain evidence="4">Ta-2019</strain>
    </source>
</reference>
<dbReference type="PANTHER" id="PTHR47199:SF2">
    <property type="entry name" value="PHOTOSYSTEM II STABILITY_ASSEMBLY FACTOR HCF136, CHLOROPLASTIC"/>
    <property type="match status" value="1"/>
</dbReference>
<feature type="non-terminal residue" evidence="4">
    <location>
        <position position="1"/>
    </location>
</feature>
<keyword evidence="5" id="KW-1185">Reference proteome</keyword>